<dbReference type="eggNOG" id="COG5017">
    <property type="taxonomic scope" value="Bacteria"/>
</dbReference>
<dbReference type="SUPFAM" id="SSF53756">
    <property type="entry name" value="UDP-Glycosyltransferase/glycogen phosphorylase"/>
    <property type="match status" value="1"/>
</dbReference>
<dbReference type="Gene3D" id="3.40.50.2000">
    <property type="entry name" value="Glycogen Phosphorylase B"/>
    <property type="match status" value="1"/>
</dbReference>
<dbReference type="InterPro" id="IPR007235">
    <property type="entry name" value="Glyco_trans_28_C"/>
</dbReference>
<reference evidence="7 8" key="1">
    <citation type="journal article" date="2013" name="Genome Announc.">
        <title>Draft Genome Sequence of Arcticibacter svalbardensis Strain MN12-7T, a Member of the Family Sphingobacteriaceae Isolated from an Arctic Soil Sample.</title>
        <authorList>
            <person name="Shivaji S."/>
            <person name="Ara S."/>
            <person name="Prasad S."/>
            <person name="Manasa B.P."/>
            <person name="Begum Z."/>
            <person name="Singh A."/>
            <person name="Kumar Pinnaka A."/>
        </authorList>
    </citation>
    <scope>NUCLEOTIDE SEQUENCE [LARGE SCALE GENOMIC DNA]</scope>
    <source>
        <strain evidence="7 8">MN12-7</strain>
    </source>
</reference>
<proteinExistence type="inferred from homology"/>
<organism evidence="7 8">
    <name type="scientific">Arcticibacter svalbardensis MN12-7</name>
    <dbReference type="NCBI Taxonomy" id="1150600"/>
    <lineage>
        <taxon>Bacteria</taxon>
        <taxon>Pseudomonadati</taxon>
        <taxon>Bacteroidota</taxon>
        <taxon>Sphingobacteriia</taxon>
        <taxon>Sphingobacteriales</taxon>
        <taxon>Sphingobacteriaceae</taxon>
        <taxon>Arcticibacter</taxon>
    </lineage>
</organism>
<comment type="subcellular location">
    <subcellularLocation>
        <location evidence="1">Endoplasmic reticulum</location>
    </subcellularLocation>
</comment>
<keyword evidence="8" id="KW-1185">Reference proteome</keyword>
<dbReference type="GO" id="GO:0006488">
    <property type="term" value="P:dolichol-linked oligosaccharide biosynthetic process"/>
    <property type="evidence" value="ECO:0007669"/>
    <property type="project" value="InterPro"/>
</dbReference>
<evidence type="ECO:0000313" key="8">
    <source>
        <dbReference type="Proteomes" id="UP000014174"/>
    </source>
</evidence>
<evidence type="ECO:0000256" key="3">
    <source>
        <dbReference type="ARBA" id="ARBA00022676"/>
    </source>
</evidence>
<evidence type="ECO:0000259" key="6">
    <source>
        <dbReference type="Pfam" id="PF04101"/>
    </source>
</evidence>
<dbReference type="PANTHER" id="PTHR12867">
    <property type="entry name" value="GLYCOSYL TRANSFERASE-RELATED"/>
    <property type="match status" value="1"/>
</dbReference>
<dbReference type="STRING" id="1150600.ADIARSV_2698"/>
<sequence>MDEIAESFPEVEIIAQIAKSNYHPSNIKTLDFMTPIEFNEHFSKAKLIVSHAGMGTIISALQQEKPIVVIPRLTKFKEHRNEHQLATAKKFDELNYIHVAYDITELKKIVLSTYYHNLKPLYKLGPYAADSLISSIGTYITSL</sequence>
<evidence type="ECO:0000256" key="5">
    <source>
        <dbReference type="ARBA" id="ARBA00022824"/>
    </source>
</evidence>
<dbReference type="Pfam" id="PF04101">
    <property type="entry name" value="Glyco_tran_28_C"/>
    <property type="match status" value="1"/>
</dbReference>
<feature type="domain" description="Glycosyl transferase family 28 C-terminal" evidence="6">
    <location>
        <begin position="18"/>
        <end position="119"/>
    </location>
</feature>
<comment type="caution">
    <text evidence="7">The sequence shown here is derived from an EMBL/GenBank/DDBJ whole genome shotgun (WGS) entry which is preliminary data.</text>
</comment>
<dbReference type="PANTHER" id="PTHR12867:SF6">
    <property type="entry name" value="N-ACETYLGLUCOSAMINYLDIPHOSPHODOLICHOL N-ACETYLGLUCOSAMINYLTRANSFERASE"/>
    <property type="match status" value="1"/>
</dbReference>
<evidence type="ECO:0000256" key="2">
    <source>
        <dbReference type="ARBA" id="ARBA00006962"/>
    </source>
</evidence>
<accession>R9GRB9</accession>
<dbReference type="InterPro" id="IPR039042">
    <property type="entry name" value="Alg13-like"/>
</dbReference>
<keyword evidence="3 7" id="KW-0328">Glycosyltransferase</keyword>
<dbReference type="Proteomes" id="UP000014174">
    <property type="component" value="Unassembled WGS sequence"/>
</dbReference>
<keyword evidence="4 7" id="KW-0808">Transferase</keyword>
<dbReference type="EMBL" id="AQPN01000098">
    <property type="protein sequence ID" value="EOR94085.1"/>
    <property type="molecule type" value="Genomic_DNA"/>
</dbReference>
<dbReference type="AlphaFoldDB" id="R9GRB9"/>
<dbReference type="PATRIC" id="fig|1150600.3.peg.2672"/>
<evidence type="ECO:0000256" key="1">
    <source>
        <dbReference type="ARBA" id="ARBA00004240"/>
    </source>
</evidence>
<keyword evidence="5" id="KW-0256">Endoplasmic reticulum</keyword>
<protein>
    <submittedName>
        <fullName evidence="7">Beta-1,4-galactosyltransferase</fullName>
    </submittedName>
</protein>
<comment type="similarity">
    <text evidence="2">Belongs to the glycosyltransferase 28 family.</text>
</comment>
<evidence type="ECO:0000256" key="4">
    <source>
        <dbReference type="ARBA" id="ARBA00022679"/>
    </source>
</evidence>
<dbReference type="GO" id="GO:0016758">
    <property type="term" value="F:hexosyltransferase activity"/>
    <property type="evidence" value="ECO:0007669"/>
    <property type="project" value="InterPro"/>
</dbReference>
<evidence type="ECO:0000313" key="7">
    <source>
        <dbReference type="EMBL" id="EOR94085.1"/>
    </source>
</evidence>
<gene>
    <name evidence="7" type="ORF">ADIARSV_2698</name>
</gene>
<name>R9GRB9_9SPHI</name>